<dbReference type="RefSeq" id="XP_031871499.1">
    <property type="nucleotide sequence ID" value="XM_032011806.1"/>
</dbReference>
<keyword evidence="1" id="KW-0175">Coiled coil</keyword>
<dbReference type="Proteomes" id="UP000254866">
    <property type="component" value="Unassembled WGS sequence"/>
</dbReference>
<reference evidence="2 3" key="1">
    <citation type="journal article" date="2018" name="IMA Fungus">
        <title>IMA Genome-F 9: Draft genome sequence of Annulohypoxylon stygium, Aspergillus mulundensis, Berkeleyomyces basicola (syn. Thielaviopsis basicola), Ceratocystis smalleyi, two Cercospora beticola strains, Coleophoma cylindrospora, Fusarium fracticaudum, Phialophora cf. hyalina, and Morchella septimelata.</title>
        <authorList>
            <person name="Wingfield B.D."/>
            <person name="Bills G.F."/>
            <person name="Dong Y."/>
            <person name="Huang W."/>
            <person name="Nel W.J."/>
            <person name="Swalarsk-Parry B.S."/>
            <person name="Vaghefi N."/>
            <person name="Wilken P.M."/>
            <person name="An Z."/>
            <person name="de Beer Z.W."/>
            <person name="De Vos L."/>
            <person name="Chen L."/>
            <person name="Duong T.A."/>
            <person name="Gao Y."/>
            <person name="Hammerbacher A."/>
            <person name="Kikkert J.R."/>
            <person name="Li Y."/>
            <person name="Li H."/>
            <person name="Li K."/>
            <person name="Li Q."/>
            <person name="Liu X."/>
            <person name="Ma X."/>
            <person name="Naidoo K."/>
            <person name="Pethybridge S.J."/>
            <person name="Sun J."/>
            <person name="Steenkamp E.T."/>
            <person name="van der Nest M.A."/>
            <person name="van Wyk S."/>
            <person name="Wingfield M.J."/>
            <person name="Xiong C."/>
            <person name="Yue Q."/>
            <person name="Zhang X."/>
        </authorList>
    </citation>
    <scope>NUCLEOTIDE SEQUENCE [LARGE SCALE GENOMIC DNA]</scope>
    <source>
        <strain evidence="2 3">BP 5553</strain>
    </source>
</reference>
<gene>
    <name evidence="2" type="ORF">BP5553_03183</name>
</gene>
<name>A0A370TTK3_9HELO</name>
<dbReference type="PANTHER" id="PTHR46082:SF6">
    <property type="entry name" value="AAA+ ATPASE DOMAIN-CONTAINING PROTEIN-RELATED"/>
    <property type="match status" value="1"/>
</dbReference>
<dbReference type="OrthoDB" id="5086500at2759"/>
<dbReference type="STRING" id="2656787.A0A370TTK3"/>
<keyword evidence="3" id="KW-1185">Reference proteome</keyword>
<comment type="caution">
    <text evidence="2">The sequence shown here is derived from an EMBL/GenBank/DDBJ whole genome shotgun (WGS) entry which is preliminary data.</text>
</comment>
<dbReference type="InterPro" id="IPR011990">
    <property type="entry name" value="TPR-like_helical_dom_sf"/>
</dbReference>
<evidence type="ECO:0000256" key="1">
    <source>
        <dbReference type="SAM" id="Coils"/>
    </source>
</evidence>
<dbReference type="InterPro" id="IPR053137">
    <property type="entry name" value="NLR-like"/>
</dbReference>
<dbReference type="GeneID" id="43596032"/>
<accession>A0A370TTK3</accession>
<dbReference type="PANTHER" id="PTHR46082">
    <property type="entry name" value="ATP/GTP-BINDING PROTEIN-RELATED"/>
    <property type="match status" value="1"/>
</dbReference>
<dbReference type="Pfam" id="PF13424">
    <property type="entry name" value="TPR_12"/>
    <property type="match status" value="1"/>
</dbReference>
<organism evidence="2 3">
    <name type="scientific">Venustampulla echinocandica</name>
    <dbReference type="NCBI Taxonomy" id="2656787"/>
    <lineage>
        <taxon>Eukaryota</taxon>
        <taxon>Fungi</taxon>
        <taxon>Dikarya</taxon>
        <taxon>Ascomycota</taxon>
        <taxon>Pezizomycotina</taxon>
        <taxon>Leotiomycetes</taxon>
        <taxon>Helotiales</taxon>
        <taxon>Pleuroascaceae</taxon>
        <taxon>Venustampulla</taxon>
    </lineage>
</organism>
<sequence>MADPFSITAASAGLIEILWNCSGYVKKILESAGKIDETIFGLDHEIGALISVNKSLEEAYNAENIKFPGTSLVEKARVESLWHNVGTLLQDCQKTVEELAELLSEVSGTASSATSKLGGKIDNLKKSIRMDIKDDEFKKIRLRLVNYQNSLQVLLTALTLAYTRSSQDSTDLSLGYLSQEMQTIGFKLQSQIASLRPRLVSIGSTHFLDAINSAAAVANLVSINKHFYIPQTVSSIFTGRQQLLADLQGYFDVFGESTKPTSIQKRFIVYGLGGSGKTQFCCKFAQHNRQNFWGIFCIDATSPETAEHSFSKILKIGKVEPSEGSSQRAAKDWLSSLDHPWLLTIDNADDPSHPLEDYFPDGERGYILVTTRDPTKKVHGTVGPKFYHFEQLETDEANNLLLKAACQPTPWDLSIIKSADSIAAALGFLPLALVQAGRAIMNGICSLANYTDHYHMSWQRIRHARRNSRYKGNETTNWNVYSSYEINLKNLEESNDEEALDAVELLKMFSCFHCENIRIDFLITAAVNPAVEREQRQKDQEEEARMKLLAREQTWKEYFRDTIFGIFEFVTRDRGPAILPGVLRDERHASLFDELRLRYALGRLCRMSLITHHESSDIYSMHPLVHTWVRERPEMSITEGALWCQAATTALAQSILLPPHGSSEKEEDMRRSLLPHINHVRKCQMDISLKIANHRKGRKFTWMPALTSGFGRRQALEFAKFSRVYQECGLWNEAEELQVAVKVFICDKLGNEHPAAIAIMLFLSATYWNQARTNEAAELQEQVYRACLKSLGPDHPRTLKVMDTLGSSKCFQGRYKDSLQLHEKAIEGMKKTPLAKEEDLYIAMGNLGRILWRYFRYGEAKDAHTQALQGLRRILGPTHLQTLTAMEDLAMSYLDCGEEWLERAHDLMIEVLSQREFRLGKEQPFTLLAICNLARVKSAMDQTAEAEELFRDAIPIAERSLGMNHFGTLSGKAHFARVLVRQKRYDEAEEIFIKVVEKQRYASAAREDGDHPDRIFALWYLVECYALHGKVDDALERVDELDEIVATIGGEGLGKLHPIQKRLAVKRGELERAQGGIVVFSYPKRYYGKSAAPPSESKAALYK</sequence>
<dbReference type="Gene3D" id="1.25.40.10">
    <property type="entry name" value="Tetratricopeptide repeat domain"/>
    <property type="match status" value="2"/>
</dbReference>
<dbReference type="SUPFAM" id="SSF52540">
    <property type="entry name" value="P-loop containing nucleoside triphosphate hydrolases"/>
    <property type="match status" value="1"/>
</dbReference>
<feature type="coiled-coil region" evidence="1">
    <location>
        <begin position="481"/>
        <end position="551"/>
    </location>
</feature>
<evidence type="ECO:0000313" key="2">
    <source>
        <dbReference type="EMBL" id="RDL38843.1"/>
    </source>
</evidence>
<evidence type="ECO:0008006" key="4">
    <source>
        <dbReference type="Google" id="ProtNLM"/>
    </source>
</evidence>
<proteinExistence type="predicted"/>
<dbReference type="AlphaFoldDB" id="A0A370TTK3"/>
<dbReference type="SUPFAM" id="SSF48452">
    <property type="entry name" value="TPR-like"/>
    <property type="match status" value="2"/>
</dbReference>
<dbReference type="Pfam" id="PF13374">
    <property type="entry name" value="TPR_10"/>
    <property type="match status" value="2"/>
</dbReference>
<protein>
    <recommendedName>
        <fullName evidence="4">NB-ARC domain-containing protein</fullName>
    </recommendedName>
</protein>
<dbReference type="InterPro" id="IPR027417">
    <property type="entry name" value="P-loop_NTPase"/>
</dbReference>
<evidence type="ECO:0000313" key="3">
    <source>
        <dbReference type="Proteomes" id="UP000254866"/>
    </source>
</evidence>
<dbReference type="EMBL" id="NPIC01000002">
    <property type="protein sequence ID" value="RDL38843.1"/>
    <property type="molecule type" value="Genomic_DNA"/>
</dbReference>
<dbReference type="Gene3D" id="3.40.50.300">
    <property type="entry name" value="P-loop containing nucleotide triphosphate hydrolases"/>
    <property type="match status" value="1"/>
</dbReference>